<feature type="compositionally biased region" description="Polar residues" evidence="8">
    <location>
        <begin position="78"/>
        <end position="99"/>
    </location>
</feature>
<dbReference type="InterPro" id="IPR036259">
    <property type="entry name" value="MFS_trans_sf"/>
</dbReference>
<evidence type="ECO:0000259" key="10">
    <source>
        <dbReference type="PROSITE" id="PS50850"/>
    </source>
</evidence>
<evidence type="ECO:0000313" key="12">
    <source>
        <dbReference type="Proteomes" id="UP000033483"/>
    </source>
</evidence>
<evidence type="ECO:0000256" key="9">
    <source>
        <dbReference type="SAM" id="Phobius"/>
    </source>
</evidence>
<dbReference type="GO" id="GO:0012505">
    <property type="term" value="C:endomembrane system"/>
    <property type="evidence" value="ECO:0007669"/>
    <property type="project" value="UniProtKB-SubCell"/>
</dbReference>
<keyword evidence="6" id="KW-0406">Ion transport</keyword>
<feature type="transmembrane region" description="Helical" evidence="9">
    <location>
        <begin position="495"/>
        <end position="516"/>
    </location>
</feature>
<dbReference type="GO" id="GO:0005886">
    <property type="term" value="C:plasma membrane"/>
    <property type="evidence" value="ECO:0007669"/>
    <property type="project" value="TreeGrafter"/>
</dbReference>
<evidence type="ECO:0000313" key="11">
    <source>
        <dbReference type="EMBL" id="KKA26540.1"/>
    </source>
</evidence>
<organism evidence="11 12">
    <name type="scientific">Thielaviopsis punctulata</name>
    <dbReference type="NCBI Taxonomy" id="72032"/>
    <lineage>
        <taxon>Eukaryota</taxon>
        <taxon>Fungi</taxon>
        <taxon>Dikarya</taxon>
        <taxon>Ascomycota</taxon>
        <taxon>Pezizomycotina</taxon>
        <taxon>Sordariomycetes</taxon>
        <taxon>Hypocreomycetidae</taxon>
        <taxon>Microascales</taxon>
        <taxon>Ceratocystidaceae</taxon>
        <taxon>Thielaviopsis</taxon>
    </lineage>
</organism>
<dbReference type="PANTHER" id="PTHR23501">
    <property type="entry name" value="MAJOR FACILITATOR SUPERFAMILY"/>
    <property type="match status" value="1"/>
</dbReference>
<feature type="transmembrane region" description="Helical" evidence="9">
    <location>
        <begin position="422"/>
        <end position="439"/>
    </location>
</feature>
<feature type="transmembrane region" description="Helical" evidence="9">
    <location>
        <begin position="554"/>
        <end position="572"/>
    </location>
</feature>
<accession>A0A0F4Z868</accession>
<dbReference type="Pfam" id="PF07690">
    <property type="entry name" value="MFS_1"/>
    <property type="match status" value="1"/>
</dbReference>
<gene>
    <name evidence="11" type="ORF">TD95_005356</name>
</gene>
<evidence type="ECO:0000256" key="6">
    <source>
        <dbReference type="ARBA" id="ARBA00023065"/>
    </source>
</evidence>
<keyword evidence="4 9" id="KW-0812">Transmembrane</keyword>
<dbReference type="PANTHER" id="PTHR23501:SF92">
    <property type="entry name" value="GLUTATHIONE EXCHANGER 1-RELATED"/>
    <property type="match status" value="1"/>
</dbReference>
<feature type="transmembrane region" description="Helical" evidence="9">
    <location>
        <begin position="459"/>
        <end position="475"/>
    </location>
</feature>
<feature type="transmembrane region" description="Helical" evidence="9">
    <location>
        <begin position="663"/>
        <end position="685"/>
    </location>
</feature>
<evidence type="ECO:0000256" key="3">
    <source>
        <dbReference type="ARBA" id="ARBA00022448"/>
    </source>
</evidence>
<dbReference type="Gene3D" id="1.20.1250.20">
    <property type="entry name" value="MFS general substrate transporter like domains"/>
    <property type="match status" value="2"/>
</dbReference>
<comment type="subcellular location">
    <subcellularLocation>
        <location evidence="1">Endomembrane system</location>
        <topology evidence="1">Multi-pass membrane protein</topology>
    </subcellularLocation>
</comment>
<feature type="transmembrane region" description="Helical" evidence="9">
    <location>
        <begin position="307"/>
        <end position="326"/>
    </location>
</feature>
<comment type="caution">
    <text evidence="11">The sequence shown here is derived from an EMBL/GenBank/DDBJ whole genome shotgun (WGS) entry which is preliminary data.</text>
</comment>
<feature type="transmembrane region" description="Helical" evidence="9">
    <location>
        <begin position="250"/>
        <end position="268"/>
    </location>
</feature>
<evidence type="ECO:0000256" key="7">
    <source>
        <dbReference type="ARBA" id="ARBA00023136"/>
    </source>
</evidence>
<feature type="transmembrane region" description="Helical" evidence="9">
    <location>
        <begin position="338"/>
        <end position="361"/>
    </location>
</feature>
<comment type="similarity">
    <text evidence="2">Belongs to the major facilitator superfamily.</text>
</comment>
<dbReference type="AlphaFoldDB" id="A0A0F4Z868"/>
<reference evidence="11 12" key="1">
    <citation type="submission" date="2015-03" db="EMBL/GenBank/DDBJ databases">
        <authorList>
            <person name="Radwan O."/>
            <person name="Al-Naeli F.A."/>
            <person name="Rendon G.A."/>
            <person name="Fields C."/>
        </authorList>
    </citation>
    <scope>NUCLEOTIDE SEQUENCE [LARGE SCALE GENOMIC DNA]</scope>
    <source>
        <strain evidence="11">CR-DP1</strain>
    </source>
</reference>
<keyword evidence="7 9" id="KW-0472">Membrane</keyword>
<feature type="compositionally biased region" description="Polar residues" evidence="8">
    <location>
        <begin position="1"/>
        <end position="69"/>
    </location>
</feature>
<dbReference type="Proteomes" id="UP000033483">
    <property type="component" value="Unassembled WGS sequence"/>
</dbReference>
<evidence type="ECO:0000256" key="2">
    <source>
        <dbReference type="ARBA" id="ARBA00008335"/>
    </source>
</evidence>
<feature type="domain" description="Major facilitator superfamily (MFS) profile" evidence="10">
    <location>
        <begin position="167"/>
        <end position="689"/>
    </location>
</feature>
<evidence type="ECO:0000256" key="4">
    <source>
        <dbReference type="ARBA" id="ARBA00022692"/>
    </source>
</evidence>
<feature type="transmembrane region" description="Helical" evidence="9">
    <location>
        <begin position="390"/>
        <end position="410"/>
    </location>
</feature>
<feature type="region of interest" description="Disordered" evidence="8">
    <location>
        <begin position="1"/>
        <end position="105"/>
    </location>
</feature>
<keyword evidence="5 9" id="KW-1133">Transmembrane helix</keyword>
<dbReference type="SUPFAM" id="SSF103473">
    <property type="entry name" value="MFS general substrate transporter"/>
    <property type="match status" value="1"/>
</dbReference>
<feature type="transmembrane region" description="Helical" evidence="9">
    <location>
        <begin position="593"/>
        <end position="613"/>
    </location>
</feature>
<dbReference type="FunFam" id="1.20.1250.20:FF:000197">
    <property type="entry name" value="Siderophore iron transporter 1"/>
    <property type="match status" value="1"/>
</dbReference>
<dbReference type="InterPro" id="IPR011701">
    <property type="entry name" value="MFS"/>
</dbReference>
<keyword evidence="3" id="KW-0813">Transport</keyword>
<evidence type="ECO:0000256" key="8">
    <source>
        <dbReference type="SAM" id="MobiDB-lite"/>
    </source>
</evidence>
<evidence type="ECO:0000256" key="5">
    <source>
        <dbReference type="ARBA" id="ARBA00022989"/>
    </source>
</evidence>
<sequence length="715" mass="75317">MSSNTVNVNSPATNGSGSTLSSSVAPTNNGNSVTSGAPISNNSPHSTVNNNDSQDSFACSGNLSGSDGANDSIDNRTGPRTPQDKVSSSETLPINDKNTSSFSLSSSEEKALLALSKGQKEPPASSVPDSPFSVSCVPVSVSASVPAPTPASASPSAPALAPLSRGVARMKAINAVMTGRDTGLLFACILAASWAYGLDGTVRCTYQNYATGSFHQHSLLATVNVLRSVVATVAQPAAGKLANVIGRLELIGLAVIFYTAGTLIQALAPSMGVFSVGAVLYQIGYTLVVLLVEVLVGDSSSTRDRVWVSYIPALPFAVNTWVSGFIAEQTMKTLGWRWGIGVWAAVFPLSCLPLLALLVSLQKRAQRAGLWTGAAASSFSWKQLYEQMDVPGIVLIAVAFSLLLVPLTLAGGVSSSWGSPHIVVPLVLSGPALASLLYWEAKMARFPLIPMDALKNRAVWAPLLLALFLNLAWYMQGDYLYTSLLVCFNFSSAMAVMISSLYSFVGTVVGFLNGLLIRYVRRLKFSIIAGAVLMGVAFGLMTKFRGSPNSYGKIGIIICECVLGFAGALYPYPTQAALQAQLPHEHQSSMLGVYLAMYQIGSAAGNAISGMLWTQSLRGILMSKTNGNEELADAAFQDPITTALKYNIDTAERKAIISAVSTVQGQLCMVGGILCVPIFLLALMIKDVRLTDEQSVVDEYGNEKGKEKAAGSDPV</sequence>
<dbReference type="EMBL" id="LAEV01002140">
    <property type="protein sequence ID" value="KKA26540.1"/>
    <property type="molecule type" value="Genomic_DNA"/>
</dbReference>
<evidence type="ECO:0000256" key="1">
    <source>
        <dbReference type="ARBA" id="ARBA00004127"/>
    </source>
</evidence>
<feature type="transmembrane region" description="Helical" evidence="9">
    <location>
        <begin position="523"/>
        <end position="542"/>
    </location>
</feature>
<dbReference type="GO" id="GO:0006811">
    <property type="term" value="P:monoatomic ion transport"/>
    <property type="evidence" value="ECO:0007669"/>
    <property type="project" value="UniProtKB-KW"/>
</dbReference>
<dbReference type="PROSITE" id="PS50850">
    <property type="entry name" value="MFS"/>
    <property type="match status" value="1"/>
</dbReference>
<protein>
    <recommendedName>
        <fullName evidence="10">Major facilitator superfamily (MFS) profile domain-containing protein</fullName>
    </recommendedName>
</protein>
<feature type="transmembrane region" description="Helical" evidence="9">
    <location>
        <begin position="274"/>
        <end position="295"/>
    </location>
</feature>
<dbReference type="OrthoDB" id="4088837at2759"/>
<dbReference type="GO" id="GO:0022857">
    <property type="term" value="F:transmembrane transporter activity"/>
    <property type="evidence" value="ECO:0007669"/>
    <property type="project" value="InterPro"/>
</dbReference>
<proteinExistence type="inferred from homology"/>
<name>A0A0F4Z868_9PEZI</name>
<keyword evidence="12" id="KW-1185">Reference proteome</keyword>
<dbReference type="InterPro" id="IPR020846">
    <property type="entry name" value="MFS_dom"/>
</dbReference>